<sequence>MHPTFCVLQDIRTKEIIGRGTERQGLYYVDGVIQNGTGMLAHGSSEREAWLWHRRLGHPSTSYLSTLFPKLFPKKFISNCDTCVLAKSHRQTFKPNNTRVEIPFTLIHSDVWGPAPVLGGQNLRYFLLFINDCTRMTWVYFLKHKSEVSDRFATFHTMIKTQFQKDIQILRSDNGGEFVNTQMKHFFETKGIIHQTSCAHTPEQNGVVERKNRILLEITQALIIESQVPSNFWPEAVAIATYLINRLPTRILKLKTPLQTLSEFTKIPPPLTPQPRIFGCSVFVHIPKGETVNPDTLRWLQFADIVHSTTDESPSNSTQNKEPTISATTHDNYPSILISEVSNLRDMSNDHDNGSNNDNEVLEEEQSVPPSTHEDTPERYVLPPRANRGVPPKRFSPTKETRGSKYPMANVVSGNLSKEAKSFLASIY</sequence>
<reference evidence="3 4" key="1">
    <citation type="submission" date="2024-04" db="EMBL/GenBank/DDBJ databases">
        <title>The reference genome of an endangered Asteraceae, Deinandra increscens subsp. villosa, native to the Central Coast of California.</title>
        <authorList>
            <person name="Guilliams M."/>
            <person name="Hasenstab-Lehman K."/>
            <person name="Meyer R."/>
            <person name="Mcevoy S."/>
        </authorList>
    </citation>
    <scope>NUCLEOTIDE SEQUENCE [LARGE SCALE GENOMIC DNA]</scope>
    <source>
        <tissue evidence="3">Leaf</tissue>
    </source>
</reference>
<dbReference type="Proteomes" id="UP001408789">
    <property type="component" value="Unassembled WGS sequence"/>
</dbReference>
<gene>
    <name evidence="3" type="ORF">SSX86_002349</name>
</gene>
<feature type="region of interest" description="Disordered" evidence="1">
    <location>
        <begin position="309"/>
        <end position="332"/>
    </location>
</feature>
<dbReference type="Gene3D" id="3.30.420.10">
    <property type="entry name" value="Ribonuclease H-like superfamily/Ribonuclease H"/>
    <property type="match status" value="1"/>
</dbReference>
<dbReference type="Pfam" id="PF00665">
    <property type="entry name" value="rve"/>
    <property type="match status" value="1"/>
</dbReference>
<dbReference type="PROSITE" id="PS50994">
    <property type="entry name" value="INTEGRASE"/>
    <property type="match status" value="1"/>
</dbReference>
<dbReference type="GO" id="GO:0003676">
    <property type="term" value="F:nucleic acid binding"/>
    <property type="evidence" value="ECO:0007669"/>
    <property type="project" value="InterPro"/>
</dbReference>
<evidence type="ECO:0000259" key="2">
    <source>
        <dbReference type="PROSITE" id="PS50994"/>
    </source>
</evidence>
<keyword evidence="4" id="KW-1185">Reference proteome</keyword>
<dbReference type="PANTHER" id="PTHR42648:SF22">
    <property type="entry name" value="REVERSE TRANSCRIPTASE TY1_COPIA-TYPE DOMAIN-CONTAINING PROTEIN"/>
    <property type="match status" value="1"/>
</dbReference>
<dbReference type="InterPro" id="IPR012337">
    <property type="entry name" value="RNaseH-like_sf"/>
</dbReference>
<accession>A0AAP0DSP0</accession>
<comment type="caution">
    <text evidence="3">The sequence shown here is derived from an EMBL/GenBank/DDBJ whole genome shotgun (WGS) entry which is preliminary data.</text>
</comment>
<protein>
    <recommendedName>
        <fullName evidence="2">Integrase catalytic domain-containing protein</fullName>
    </recommendedName>
</protein>
<name>A0AAP0DSP0_9ASTR</name>
<feature type="domain" description="Integrase catalytic" evidence="2">
    <location>
        <begin position="99"/>
        <end position="265"/>
    </location>
</feature>
<organism evidence="3 4">
    <name type="scientific">Deinandra increscens subsp. villosa</name>
    <dbReference type="NCBI Taxonomy" id="3103831"/>
    <lineage>
        <taxon>Eukaryota</taxon>
        <taxon>Viridiplantae</taxon>
        <taxon>Streptophyta</taxon>
        <taxon>Embryophyta</taxon>
        <taxon>Tracheophyta</taxon>
        <taxon>Spermatophyta</taxon>
        <taxon>Magnoliopsida</taxon>
        <taxon>eudicotyledons</taxon>
        <taxon>Gunneridae</taxon>
        <taxon>Pentapetalae</taxon>
        <taxon>asterids</taxon>
        <taxon>campanulids</taxon>
        <taxon>Asterales</taxon>
        <taxon>Asteraceae</taxon>
        <taxon>Asteroideae</taxon>
        <taxon>Heliantheae alliance</taxon>
        <taxon>Madieae</taxon>
        <taxon>Madiinae</taxon>
        <taxon>Deinandra</taxon>
    </lineage>
</organism>
<dbReference type="InterPro" id="IPR039537">
    <property type="entry name" value="Retrotran_Ty1/copia-like"/>
</dbReference>
<dbReference type="GO" id="GO:0015074">
    <property type="term" value="P:DNA integration"/>
    <property type="evidence" value="ECO:0007669"/>
    <property type="project" value="InterPro"/>
</dbReference>
<dbReference type="PANTHER" id="PTHR42648">
    <property type="entry name" value="TRANSPOSASE, PUTATIVE-RELATED"/>
    <property type="match status" value="1"/>
</dbReference>
<feature type="region of interest" description="Disordered" evidence="1">
    <location>
        <begin position="345"/>
        <end position="406"/>
    </location>
</feature>
<dbReference type="SUPFAM" id="SSF53098">
    <property type="entry name" value="Ribonuclease H-like"/>
    <property type="match status" value="1"/>
</dbReference>
<evidence type="ECO:0000313" key="4">
    <source>
        <dbReference type="Proteomes" id="UP001408789"/>
    </source>
</evidence>
<evidence type="ECO:0000313" key="3">
    <source>
        <dbReference type="EMBL" id="KAK9078292.1"/>
    </source>
</evidence>
<dbReference type="AlphaFoldDB" id="A0AAP0DSP0"/>
<dbReference type="InterPro" id="IPR025724">
    <property type="entry name" value="GAG-pre-integrase_dom"/>
</dbReference>
<dbReference type="InterPro" id="IPR036397">
    <property type="entry name" value="RNaseH_sf"/>
</dbReference>
<evidence type="ECO:0000256" key="1">
    <source>
        <dbReference type="SAM" id="MobiDB-lite"/>
    </source>
</evidence>
<proteinExistence type="predicted"/>
<dbReference type="EMBL" id="JBCNJP010000006">
    <property type="protein sequence ID" value="KAK9078292.1"/>
    <property type="molecule type" value="Genomic_DNA"/>
</dbReference>
<dbReference type="Pfam" id="PF13976">
    <property type="entry name" value="gag_pre-integrs"/>
    <property type="match status" value="1"/>
</dbReference>
<dbReference type="InterPro" id="IPR001584">
    <property type="entry name" value="Integrase_cat-core"/>
</dbReference>